<dbReference type="GO" id="GO:0061711">
    <property type="term" value="F:tRNA N(6)-L-threonylcarbamoyladenine synthase activity"/>
    <property type="evidence" value="ECO:0007669"/>
    <property type="project" value="UniProtKB-EC"/>
</dbReference>
<dbReference type="PROSITE" id="PS01016">
    <property type="entry name" value="GLYCOPROTEASE"/>
    <property type="match status" value="1"/>
</dbReference>
<dbReference type="Pfam" id="PF00814">
    <property type="entry name" value="TsaD"/>
    <property type="match status" value="1"/>
</dbReference>
<dbReference type="STRING" id="1093900.A0A507AWD9"/>
<evidence type="ECO:0000256" key="1">
    <source>
        <dbReference type="HAMAP-Rule" id="MF_03179"/>
    </source>
</evidence>
<reference evidence="3 4" key="1">
    <citation type="submission" date="2019-06" db="EMBL/GenBank/DDBJ databases">
        <title>Draft genome sequence of the filamentous fungus Phialemoniopsis curvata isolated from diesel fuel.</title>
        <authorList>
            <person name="Varaljay V.A."/>
            <person name="Lyon W.J."/>
            <person name="Crouch A.L."/>
            <person name="Drake C.E."/>
            <person name="Hollomon J.M."/>
            <person name="Nadeau L.J."/>
            <person name="Nunn H.S."/>
            <person name="Stevenson B.S."/>
            <person name="Bojanowski C.L."/>
            <person name="Crookes-Goodson W.J."/>
        </authorList>
    </citation>
    <scope>NUCLEOTIDE SEQUENCE [LARGE SCALE GENOMIC DNA]</scope>
    <source>
        <strain evidence="3 4">D216</strain>
    </source>
</reference>
<dbReference type="PANTHER" id="PTHR11735">
    <property type="entry name" value="TRNA N6-ADENOSINE THREONYLCARBAMOYLTRANSFERASE"/>
    <property type="match status" value="1"/>
</dbReference>
<dbReference type="PANTHER" id="PTHR11735:SF6">
    <property type="entry name" value="TRNA N6-ADENOSINE THREONYLCARBAMOYLTRANSFERASE, MITOCHONDRIAL"/>
    <property type="match status" value="1"/>
</dbReference>
<proteinExistence type="inferred from homology"/>
<organism evidence="3 4">
    <name type="scientific">Thyridium curvatum</name>
    <dbReference type="NCBI Taxonomy" id="1093900"/>
    <lineage>
        <taxon>Eukaryota</taxon>
        <taxon>Fungi</taxon>
        <taxon>Dikarya</taxon>
        <taxon>Ascomycota</taxon>
        <taxon>Pezizomycotina</taxon>
        <taxon>Sordariomycetes</taxon>
        <taxon>Sordariomycetidae</taxon>
        <taxon>Thyridiales</taxon>
        <taxon>Thyridiaceae</taxon>
        <taxon>Thyridium</taxon>
    </lineage>
</organism>
<sequence length="450" mass="48706">MKLWQSVTRALRATTAPATTQRRQLLTLAIESSCDDTCVAILEKKGQSAKLHFHKKITSDNRQFGGIHPSVAVASHTACLANLVQESLGSLPAATRPEHLPPSPDVLSIPVTDGGVSYRVRPDFVTVTRGPGMTPSLSTGLNTAKGLSVAWQIPFLGVNHMQAHALTPRLVRALGPEGVDVPPEPAFPFLTLLVSGGHTLLVHSLSLCDHQILAQASNIAIGDLIDKCARAILPPDLVAAQENVMYGPLLESFAFPNGEMDYAYTAPKRRRDEIEPFESGHGWSLDPPLAGSRAMEYNFSSLNGAVMRIAGRETMEVSERQLLARATMKLAFEHLASRLCFFLSNNDVTQAVKTLVVSGGVASNRFLMHVLRSILVARGFGEIDIIAPPPALCTDNAAMIAWTGMEMFEAGYRTDLSVLAKRKWPIDTSQEGGILGTDGWININERAQTM</sequence>
<dbReference type="InParanoid" id="A0A507AWD9"/>
<dbReference type="AlphaFoldDB" id="A0A507AWD9"/>
<comment type="subcellular location">
    <subcellularLocation>
        <location evidence="1">Mitochondrion</location>
    </subcellularLocation>
</comment>
<comment type="caution">
    <text evidence="3">The sequence shown here is derived from an EMBL/GenBank/DDBJ whole genome shotgun (WGS) entry which is preliminary data.</text>
</comment>
<dbReference type="GO" id="GO:0072670">
    <property type="term" value="P:mitochondrial tRNA threonylcarbamoyladenosine modification"/>
    <property type="evidence" value="ECO:0007669"/>
    <property type="project" value="TreeGrafter"/>
</dbReference>
<keyword evidence="1" id="KW-0819">tRNA processing</keyword>
<keyword evidence="4" id="KW-1185">Reference proteome</keyword>
<keyword evidence="1" id="KW-0808">Transferase</keyword>
<dbReference type="SUPFAM" id="SSF53067">
    <property type="entry name" value="Actin-like ATPase domain"/>
    <property type="match status" value="2"/>
</dbReference>
<comment type="catalytic activity">
    <reaction evidence="1">
        <text>L-threonylcarbamoyladenylate + adenosine(37) in tRNA = N(6)-L-threonylcarbamoyladenosine(37) in tRNA + AMP + H(+)</text>
        <dbReference type="Rhea" id="RHEA:37059"/>
        <dbReference type="Rhea" id="RHEA-COMP:10162"/>
        <dbReference type="Rhea" id="RHEA-COMP:10163"/>
        <dbReference type="ChEBI" id="CHEBI:15378"/>
        <dbReference type="ChEBI" id="CHEBI:73682"/>
        <dbReference type="ChEBI" id="CHEBI:74411"/>
        <dbReference type="ChEBI" id="CHEBI:74418"/>
        <dbReference type="ChEBI" id="CHEBI:456215"/>
        <dbReference type="EC" id="2.3.1.234"/>
    </reaction>
</comment>
<feature type="domain" description="Gcp-like" evidence="2">
    <location>
        <begin position="123"/>
        <end position="402"/>
    </location>
</feature>
<comment type="similarity">
    <text evidence="1">Belongs to the KAE1 / TsaD family.</text>
</comment>
<evidence type="ECO:0000313" key="4">
    <source>
        <dbReference type="Proteomes" id="UP000319257"/>
    </source>
</evidence>
<protein>
    <recommendedName>
        <fullName evidence="2">Gcp-like domain-containing protein</fullName>
    </recommendedName>
</protein>
<dbReference type="InterPro" id="IPR022450">
    <property type="entry name" value="TsaD"/>
</dbReference>
<accession>A0A507AWD9</accession>
<comment type="subunit">
    <text evidence="1">Homodimer.</text>
</comment>
<comment type="function">
    <text evidence="1">Required for the formation of a threonylcarbamoyl group on adenosine at position 37 (t(6)A37) in mitochondrial tRNAs that read codons beginning with adenine. Probably involved in the transfer of the threonylcarbamoyl moiety of threonylcarbamoyl-AMP (TC-AMP) to the N6 group of A37. Involved in mitochondrial genome maintenance.</text>
</comment>
<dbReference type="GO" id="GO:0005739">
    <property type="term" value="C:mitochondrion"/>
    <property type="evidence" value="ECO:0007669"/>
    <property type="project" value="UniProtKB-SubCell"/>
</dbReference>
<dbReference type="Gene3D" id="3.30.420.40">
    <property type="match status" value="2"/>
</dbReference>
<dbReference type="HAMAP" id="MF_01445">
    <property type="entry name" value="TsaD"/>
    <property type="match status" value="1"/>
</dbReference>
<name>A0A507AWD9_9PEZI</name>
<dbReference type="Proteomes" id="UP000319257">
    <property type="component" value="Unassembled WGS sequence"/>
</dbReference>
<dbReference type="EMBL" id="SKBQ01000002">
    <property type="protein sequence ID" value="TPX14282.1"/>
    <property type="molecule type" value="Genomic_DNA"/>
</dbReference>
<keyword evidence="1" id="KW-0479">Metal-binding</keyword>
<dbReference type="InterPro" id="IPR000905">
    <property type="entry name" value="Gcp-like_dom"/>
</dbReference>
<evidence type="ECO:0000313" key="3">
    <source>
        <dbReference type="EMBL" id="TPX14282.1"/>
    </source>
</evidence>
<dbReference type="RefSeq" id="XP_030995993.1">
    <property type="nucleotide sequence ID" value="XM_031141434.1"/>
</dbReference>
<comment type="cofactor">
    <cofactor evidence="1">
        <name>a divalent metal cation</name>
        <dbReference type="ChEBI" id="CHEBI:60240"/>
    </cofactor>
    <text evidence="1">Binds 1 divalent metal cation per subunit.</text>
</comment>
<dbReference type="OrthoDB" id="10259622at2759"/>
<keyword evidence="1" id="KW-0496">Mitochondrion</keyword>
<evidence type="ECO:0000259" key="2">
    <source>
        <dbReference type="Pfam" id="PF00814"/>
    </source>
</evidence>
<dbReference type="InterPro" id="IPR017860">
    <property type="entry name" value="Peptidase_M22_CS"/>
</dbReference>
<dbReference type="InterPro" id="IPR043129">
    <property type="entry name" value="ATPase_NBD"/>
</dbReference>
<dbReference type="GO" id="GO:0046872">
    <property type="term" value="F:metal ion binding"/>
    <property type="evidence" value="ECO:0007669"/>
    <property type="project" value="UniProtKB-KW"/>
</dbReference>
<keyword evidence="1" id="KW-0012">Acyltransferase</keyword>
<gene>
    <name evidence="3" type="ORF">E0L32_000676</name>
</gene>
<dbReference type="FunCoup" id="A0A507AWD9">
    <property type="interactions" value="400"/>
</dbReference>
<dbReference type="GeneID" id="41968123"/>